<sequence length="564" mass="61573">MFNLLAEIMFKIQKIATSITLTRLIFFLIVLILAVLNITDSYQSVKSFDTTALMAQRNSLLHTAIVARMNARSDVSETVLMTNLTPAEREERYQEAMANLAEAEAPMKAFTLGQSISPRGQVLSQELGRAFTALYDFIHADVTTLRHSVALDKSNEQRYQVVREDFDNRVEQYQQYTAQQIIAMRDGSDKQFKTNMLITLCMLTAMTLISLYSHRSLRLNLFRRLELAGNHCRIIGKGNLVTPIEVGKADEIGIMLTELAAMQHSLTATVSNVRQSAESIHLSAQEIAMGNNDLSSRTEQQASALQQTAASMEQLKITVKHNAENAQHANQLAVNARDIARDGGHAVHRVVETMQQITASSRQIAEINRVMDGIAHQTNILALNAAVEAARAGEQGRGFAVVASEVRNLVKRSADAAKEIQTLIDDSVHKVGVGSTEAGEAGKIMQQIIQSVTQVSDLIDEISLASDEQSIGIAQISQAVNEMDTVTQQNASLVEESAAATTGLEEQAQHLNVSVSIFTVDAAAQKQRLMLANGPSAEGKSLTSTAAPRRQVAGAPFTGHNQRR</sequence>
<dbReference type="InterPro" id="IPR004089">
    <property type="entry name" value="MCPsignal_dom"/>
</dbReference>
<dbReference type="PRINTS" id="PR00260">
    <property type="entry name" value="CHEMTRNSDUCR"/>
</dbReference>
<evidence type="ECO:0000256" key="6">
    <source>
        <dbReference type="PROSITE-ProRule" id="PRU00284"/>
    </source>
</evidence>
<comment type="similarity">
    <text evidence="5">Belongs to the methyl-accepting chemotaxis (MCP) protein family.</text>
</comment>
<dbReference type="CDD" id="cd11386">
    <property type="entry name" value="MCP_signal"/>
    <property type="match status" value="1"/>
</dbReference>
<dbReference type="InterPro" id="IPR003660">
    <property type="entry name" value="HAMP_dom"/>
</dbReference>
<dbReference type="PANTHER" id="PTHR43531:SF14">
    <property type="entry name" value="METHYL-ACCEPTING CHEMOTAXIS PROTEIN I-RELATED"/>
    <property type="match status" value="1"/>
</dbReference>
<evidence type="ECO:0000256" key="2">
    <source>
        <dbReference type="ARBA" id="ARBA00022481"/>
    </source>
</evidence>
<protein>
    <submittedName>
        <fullName evidence="11">Methyl-accepting chemotaxis sensory transducer with TarH sensor</fullName>
    </submittedName>
</protein>
<organism evidence="11 12">
    <name type="scientific">Biostraticola tofi</name>
    <dbReference type="NCBI Taxonomy" id="466109"/>
    <lineage>
        <taxon>Bacteria</taxon>
        <taxon>Pseudomonadati</taxon>
        <taxon>Pseudomonadota</taxon>
        <taxon>Gammaproteobacteria</taxon>
        <taxon>Enterobacterales</taxon>
        <taxon>Bruguierivoracaceae</taxon>
        <taxon>Biostraticola</taxon>
    </lineage>
</organism>
<feature type="region of interest" description="Disordered" evidence="7">
    <location>
        <begin position="535"/>
        <end position="564"/>
    </location>
</feature>
<dbReference type="Pfam" id="PF00015">
    <property type="entry name" value="MCPsignal"/>
    <property type="match status" value="1"/>
</dbReference>
<evidence type="ECO:0000259" key="10">
    <source>
        <dbReference type="PROSITE" id="PS50885"/>
    </source>
</evidence>
<dbReference type="GO" id="GO:0005886">
    <property type="term" value="C:plasma membrane"/>
    <property type="evidence" value="ECO:0007669"/>
    <property type="project" value="TreeGrafter"/>
</dbReference>
<dbReference type="PANTHER" id="PTHR43531">
    <property type="entry name" value="PROTEIN ICFG"/>
    <property type="match status" value="1"/>
</dbReference>
<keyword evidence="8" id="KW-1133">Transmembrane helix</keyword>
<dbReference type="GO" id="GO:0007165">
    <property type="term" value="P:signal transduction"/>
    <property type="evidence" value="ECO:0007669"/>
    <property type="project" value="UniProtKB-KW"/>
</dbReference>
<evidence type="ECO:0000256" key="3">
    <source>
        <dbReference type="ARBA" id="ARBA00022500"/>
    </source>
</evidence>
<dbReference type="SMART" id="SM00283">
    <property type="entry name" value="MA"/>
    <property type="match status" value="1"/>
</dbReference>
<dbReference type="PROSITE" id="PS50885">
    <property type="entry name" value="HAMP"/>
    <property type="match status" value="1"/>
</dbReference>
<keyword evidence="12" id="KW-1185">Reference proteome</keyword>
<comment type="caution">
    <text evidence="11">The sequence shown here is derived from an EMBL/GenBank/DDBJ whole genome shotgun (WGS) entry which is preliminary data.</text>
</comment>
<evidence type="ECO:0000256" key="4">
    <source>
        <dbReference type="ARBA" id="ARBA00023224"/>
    </source>
</evidence>
<evidence type="ECO:0000256" key="8">
    <source>
        <dbReference type="SAM" id="Phobius"/>
    </source>
</evidence>
<dbReference type="EMBL" id="SMCR01000005">
    <property type="protein sequence ID" value="TCV95570.1"/>
    <property type="molecule type" value="Genomic_DNA"/>
</dbReference>
<feature type="transmembrane region" description="Helical" evidence="8">
    <location>
        <begin position="15"/>
        <end position="36"/>
    </location>
</feature>
<feature type="transmembrane region" description="Helical" evidence="8">
    <location>
        <begin position="194"/>
        <end position="213"/>
    </location>
</feature>
<reference evidence="11 12" key="1">
    <citation type="submission" date="2019-03" db="EMBL/GenBank/DDBJ databases">
        <title>Genomic Encyclopedia of Type Strains, Phase IV (KMG-IV): sequencing the most valuable type-strain genomes for metagenomic binning, comparative biology and taxonomic classification.</title>
        <authorList>
            <person name="Goeker M."/>
        </authorList>
    </citation>
    <scope>NUCLEOTIDE SEQUENCE [LARGE SCALE GENOMIC DNA]</scope>
    <source>
        <strain evidence="11 12">DSM 19580</strain>
    </source>
</reference>
<keyword evidence="2" id="KW-0488">Methylation</keyword>
<dbReference type="AlphaFoldDB" id="A0A4R3YSV6"/>
<dbReference type="GO" id="GO:0004888">
    <property type="term" value="F:transmembrane signaling receptor activity"/>
    <property type="evidence" value="ECO:0007669"/>
    <property type="project" value="InterPro"/>
</dbReference>
<evidence type="ECO:0000313" key="11">
    <source>
        <dbReference type="EMBL" id="TCV95570.1"/>
    </source>
</evidence>
<dbReference type="InterPro" id="IPR004090">
    <property type="entry name" value="Chemotax_Me-accpt_rcpt"/>
</dbReference>
<accession>A0A4R3YSV6</accession>
<evidence type="ECO:0000256" key="7">
    <source>
        <dbReference type="SAM" id="MobiDB-lite"/>
    </source>
</evidence>
<keyword evidence="4 6" id="KW-0807">Transducer</keyword>
<name>A0A4R3YSV6_9GAMM</name>
<comment type="subcellular location">
    <subcellularLocation>
        <location evidence="1">Membrane</location>
    </subcellularLocation>
</comment>
<evidence type="ECO:0000256" key="1">
    <source>
        <dbReference type="ARBA" id="ARBA00004370"/>
    </source>
</evidence>
<dbReference type="InterPro" id="IPR051310">
    <property type="entry name" value="MCP_chemotaxis"/>
</dbReference>
<evidence type="ECO:0000313" key="12">
    <source>
        <dbReference type="Proteomes" id="UP000295719"/>
    </source>
</evidence>
<keyword evidence="8" id="KW-0472">Membrane</keyword>
<dbReference type="SUPFAM" id="SSF58104">
    <property type="entry name" value="Methyl-accepting chemotaxis protein (MCP) signaling domain"/>
    <property type="match status" value="1"/>
</dbReference>
<dbReference type="PROSITE" id="PS50111">
    <property type="entry name" value="CHEMOTAXIS_TRANSDUC_2"/>
    <property type="match status" value="1"/>
</dbReference>
<dbReference type="GO" id="GO:0006935">
    <property type="term" value="P:chemotaxis"/>
    <property type="evidence" value="ECO:0007669"/>
    <property type="project" value="UniProtKB-KW"/>
</dbReference>
<evidence type="ECO:0000256" key="5">
    <source>
        <dbReference type="ARBA" id="ARBA00029447"/>
    </source>
</evidence>
<proteinExistence type="inferred from homology"/>
<keyword evidence="3" id="KW-0145">Chemotaxis</keyword>
<dbReference type="FunFam" id="1.10.287.950:FF:000001">
    <property type="entry name" value="Methyl-accepting chemotaxis sensory transducer"/>
    <property type="match status" value="1"/>
</dbReference>
<dbReference type="Gene3D" id="1.10.287.950">
    <property type="entry name" value="Methyl-accepting chemotaxis protein"/>
    <property type="match status" value="1"/>
</dbReference>
<dbReference type="Proteomes" id="UP000295719">
    <property type="component" value="Unassembled WGS sequence"/>
</dbReference>
<feature type="domain" description="HAMP" evidence="10">
    <location>
        <begin position="219"/>
        <end position="271"/>
    </location>
</feature>
<keyword evidence="8" id="KW-0812">Transmembrane</keyword>
<feature type="domain" description="Methyl-accepting transducer" evidence="9">
    <location>
        <begin position="276"/>
        <end position="505"/>
    </location>
</feature>
<evidence type="ECO:0000259" key="9">
    <source>
        <dbReference type="PROSITE" id="PS50111"/>
    </source>
</evidence>
<gene>
    <name evidence="11" type="ORF">EDC52_105173</name>
</gene>